<keyword evidence="4" id="KW-0804">Transcription</keyword>
<dbReference type="InterPro" id="IPR036390">
    <property type="entry name" value="WH_DNA-bd_sf"/>
</dbReference>
<dbReference type="Pfam" id="PF00126">
    <property type="entry name" value="HTH_1"/>
    <property type="match status" value="1"/>
</dbReference>
<dbReference type="SUPFAM" id="SSF53850">
    <property type="entry name" value="Periplasmic binding protein-like II"/>
    <property type="match status" value="1"/>
</dbReference>
<accession>A0AA41QG86</accession>
<evidence type="ECO:0000256" key="3">
    <source>
        <dbReference type="ARBA" id="ARBA00023125"/>
    </source>
</evidence>
<evidence type="ECO:0000313" key="6">
    <source>
        <dbReference type="EMBL" id="MCF4121617.1"/>
    </source>
</evidence>
<dbReference type="GO" id="GO:0032993">
    <property type="term" value="C:protein-DNA complex"/>
    <property type="evidence" value="ECO:0007669"/>
    <property type="project" value="TreeGrafter"/>
</dbReference>
<comment type="caution">
    <text evidence="6">The sequence shown here is derived from an EMBL/GenBank/DDBJ whole genome shotgun (WGS) entry which is preliminary data.</text>
</comment>
<protein>
    <submittedName>
        <fullName evidence="6">LysR family transcriptional regulator</fullName>
    </submittedName>
</protein>
<dbReference type="SUPFAM" id="SSF46785">
    <property type="entry name" value="Winged helix' DNA-binding domain"/>
    <property type="match status" value="1"/>
</dbReference>
<comment type="similarity">
    <text evidence="1">Belongs to the LysR transcriptional regulatory family.</text>
</comment>
<dbReference type="InterPro" id="IPR036388">
    <property type="entry name" value="WH-like_DNA-bd_sf"/>
</dbReference>
<gene>
    <name evidence="6" type="ORF">L1785_11545</name>
</gene>
<sequence length="293" mass="32379">MYSFEQLRGFVAVAEELHFGRAAARLSMTQPPLSRLIQKLERAIGVRLFDRDNRGVAITPAGRAFLGEARRLLALAESAPDLARRISRGSVGQLRIGFTAASAYGVLPRLLDHLARTVPDIDLDLQEMVTREQVDALLGHELDLGLARPPFDPAEFGSRLLRREEMVLAVPTGHPLTALRRPVRPQDLLTEPLIMHSPSKARYFYDLVVSMVPVVHENVVHTVSQILTMVWLVSARRGVAFVPQSTSLLGIDGVEYLPLRTTSSRPVELHLLWPKDSPNPALGVALGALESFK</sequence>
<dbReference type="PANTHER" id="PTHR30346:SF0">
    <property type="entry name" value="HCA OPERON TRANSCRIPTIONAL ACTIVATOR HCAR"/>
    <property type="match status" value="1"/>
</dbReference>
<dbReference type="Pfam" id="PF03466">
    <property type="entry name" value="LysR_substrate"/>
    <property type="match status" value="1"/>
</dbReference>
<keyword evidence="7" id="KW-1185">Reference proteome</keyword>
<dbReference type="PROSITE" id="PS50931">
    <property type="entry name" value="HTH_LYSR"/>
    <property type="match status" value="1"/>
</dbReference>
<keyword evidence="3" id="KW-0238">DNA-binding</keyword>
<dbReference type="GO" id="GO:0003700">
    <property type="term" value="F:DNA-binding transcription factor activity"/>
    <property type="evidence" value="ECO:0007669"/>
    <property type="project" value="InterPro"/>
</dbReference>
<dbReference type="EMBL" id="JAKGSG010000033">
    <property type="protein sequence ID" value="MCF4121617.1"/>
    <property type="molecule type" value="Genomic_DNA"/>
</dbReference>
<evidence type="ECO:0000259" key="5">
    <source>
        <dbReference type="PROSITE" id="PS50931"/>
    </source>
</evidence>
<name>A0AA41QG86_9MICO</name>
<evidence type="ECO:0000256" key="4">
    <source>
        <dbReference type="ARBA" id="ARBA00023163"/>
    </source>
</evidence>
<dbReference type="PRINTS" id="PR00039">
    <property type="entry name" value="HTHLYSR"/>
</dbReference>
<dbReference type="GO" id="GO:0003677">
    <property type="term" value="F:DNA binding"/>
    <property type="evidence" value="ECO:0007669"/>
    <property type="project" value="UniProtKB-KW"/>
</dbReference>
<evidence type="ECO:0000313" key="7">
    <source>
        <dbReference type="Proteomes" id="UP001165405"/>
    </source>
</evidence>
<reference evidence="6" key="1">
    <citation type="submission" date="2022-01" db="EMBL/GenBank/DDBJ databases">
        <title>Antribacter sp. nov., isolated from Guizhou of China.</title>
        <authorList>
            <person name="Chengliang C."/>
            <person name="Ya Z."/>
        </authorList>
    </citation>
    <scope>NUCLEOTIDE SEQUENCE</scope>
    <source>
        <strain evidence="6">KLBMP 9083</strain>
    </source>
</reference>
<feature type="domain" description="HTH lysR-type" evidence="5">
    <location>
        <begin position="1"/>
        <end position="59"/>
    </location>
</feature>
<organism evidence="6 7">
    <name type="scientific">Antribacter soli</name>
    <dbReference type="NCBI Taxonomy" id="2910976"/>
    <lineage>
        <taxon>Bacteria</taxon>
        <taxon>Bacillati</taxon>
        <taxon>Actinomycetota</taxon>
        <taxon>Actinomycetes</taxon>
        <taxon>Micrococcales</taxon>
        <taxon>Promicromonosporaceae</taxon>
        <taxon>Antribacter</taxon>
    </lineage>
</organism>
<keyword evidence="2" id="KW-0805">Transcription regulation</keyword>
<proteinExistence type="inferred from homology"/>
<evidence type="ECO:0000256" key="2">
    <source>
        <dbReference type="ARBA" id="ARBA00023015"/>
    </source>
</evidence>
<dbReference type="RefSeq" id="WP_236089414.1">
    <property type="nucleotide sequence ID" value="NZ_JAKGSG010000033.1"/>
</dbReference>
<dbReference type="InterPro" id="IPR000847">
    <property type="entry name" value="LysR_HTH_N"/>
</dbReference>
<evidence type="ECO:0000256" key="1">
    <source>
        <dbReference type="ARBA" id="ARBA00009437"/>
    </source>
</evidence>
<dbReference type="Gene3D" id="1.10.10.10">
    <property type="entry name" value="Winged helix-like DNA-binding domain superfamily/Winged helix DNA-binding domain"/>
    <property type="match status" value="1"/>
</dbReference>
<dbReference type="Gene3D" id="3.40.190.10">
    <property type="entry name" value="Periplasmic binding protein-like II"/>
    <property type="match status" value="2"/>
</dbReference>
<dbReference type="Proteomes" id="UP001165405">
    <property type="component" value="Unassembled WGS sequence"/>
</dbReference>
<dbReference type="AlphaFoldDB" id="A0AA41QG86"/>
<dbReference type="FunFam" id="1.10.10.10:FF:000001">
    <property type="entry name" value="LysR family transcriptional regulator"/>
    <property type="match status" value="1"/>
</dbReference>
<dbReference type="PANTHER" id="PTHR30346">
    <property type="entry name" value="TRANSCRIPTIONAL DUAL REGULATOR HCAR-RELATED"/>
    <property type="match status" value="1"/>
</dbReference>
<dbReference type="InterPro" id="IPR005119">
    <property type="entry name" value="LysR_subst-bd"/>
</dbReference>